<dbReference type="Proteomes" id="UP000219369">
    <property type="component" value="Unassembled WGS sequence"/>
</dbReference>
<name>A0A2H3SQX4_FUSOX</name>
<dbReference type="OrthoDB" id="37659at2759"/>
<sequence>MFTTKEVAMKINVITEAEYYFPVFIIPVLAAKLKGPLRFTVRSSWRYAFLTFADLRPQSRFLCLLRKRDCWHAFLPFLLAKKESTGIIYTGSHLSIIPAFNLPAYSASKAALNAFVQCLRYQLFLAKANVNGIELSPPAVQTELHDATMGERGRSFGMPLDVFTEEAYKGLASGRDQVFIGTVGPQKEGQKDTFMELVDNRQKLFKWLSGVMAAYY</sequence>
<comment type="similarity">
    <text evidence="1">Belongs to the short-chain dehydrogenases/reductases (SDR) family.</text>
</comment>
<evidence type="ECO:0000313" key="4">
    <source>
        <dbReference type="EMBL" id="SCO78561.1"/>
    </source>
</evidence>
<dbReference type="Gene3D" id="3.40.50.720">
    <property type="entry name" value="NAD(P)-binding Rossmann-like Domain"/>
    <property type="match status" value="1"/>
</dbReference>
<evidence type="ECO:0000256" key="3">
    <source>
        <dbReference type="ARBA" id="ARBA00023002"/>
    </source>
</evidence>
<dbReference type="PANTHER" id="PTHR43669">
    <property type="entry name" value="5-KETO-D-GLUCONATE 5-REDUCTASE"/>
    <property type="match status" value="1"/>
</dbReference>
<gene>
    <name evidence="4" type="ORF">FRV6_02774</name>
</gene>
<dbReference type="InterPro" id="IPR020904">
    <property type="entry name" value="Sc_DH/Rdtase_CS"/>
</dbReference>
<dbReference type="PROSITE" id="PS00061">
    <property type="entry name" value="ADH_SHORT"/>
    <property type="match status" value="1"/>
</dbReference>
<dbReference type="InterPro" id="IPR036291">
    <property type="entry name" value="NAD(P)-bd_dom_sf"/>
</dbReference>
<protein>
    <submittedName>
        <fullName evidence="4">Uncharacterized protein</fullName>
    </submittedName>
</protein>
<reference evidence="5" key="1">
    <citation type="submission" date="2016-09" db="EMBL/GenBank/DDBJ databases">
        <authorList>
            <person name="Guldener U."/>
        </authorList>
    </citation>
    <scope>NUCLEOTIDE SEQUENCE [LARGE SCALE GENOMIC DNA]</scope>
    <source>
        <strain evidence="5">V64-1</strain>
    </source>
</reference>
<proteinExistence type="inferred from homology"/>
<organism evidence="4 5">
    <name type="scientific">Fusarium oxysporum</name>
    <name type="common">Fusarium vascular wilt</name>
    <dbReference type="NCBI Taxonomy" id="5507"/>
    <lineage>
        <taxon>Eukaryota</taxon>
        <taxon>Fungi</taxon>
        <taxon>Dikarya</taxon>
        <taxon>Ascomycota</taxon>
        <taxon>Pezizomycotina</taxon>
        <taxon>Sordariomycetes</taxon>
        <taxon>Hypocreomycetidae</taxon>
        <taxon>Hypocreales</taxon>
        <taxon>Nectriaceae</taxon>
        <taxon>Fusarium</taxon>
        <taxon>Fusarium oxysporum species complex</taxon>
    </lineage>
</organism>
<dbReference type="EMBL" id="FMJY01000002">
    <property type="protein sequence ID" value="SCO78561.1"/>
    <property type="molecule type" value="Genomic_DNA"/>
</dbReference>
<dbReference type="Pfam" id="PF00106">
    <property type="entry name" value="adh_short"/>
    <property type="match status" value="1"/>
</dbReference>
<dbReference type="InterPro" id="IPR002347">
    <property type="entry name" value="SDR_fam"/>
</dbReference>
<evidence type="ECO:0000313" key="5">
    <source>
        <dbReference type="Proteomes" id="UP000219369"/>
    </source>
</evidence>
<dbReference type="GO" id="GO:0016491">
    <property type="term" value="F:oxidoreductase activity"/>
    <property type="evidence" value="ECO:0007669"/>
    <property type="project" value="UniProtKB-KW"/>
</dbReference>
<keyword evidence="2" id="KW-0521">NADP</keyword>
<keyword evidence="3" id="KW-0560">Oxidoreductase</keyword>
<dbReference type="PANTHER" id="PTHR43669:SF15">
    <property type="entry name" value="OXIDOREDUCTASE, SHORT-CHAIN DEHYDROGENASE_REDUCTASE FAMILY (AFU_ORTHOLOGUE AFUA_1G01330)"/>
    <property type="match status" value="1"/>
</dbReference>
<dbReference type="SUPFAM" id="SSF51735">
    <property type="entry name" value="NAD(P)-binding Rossmann-fold domains"/>
    <property type="match status" value="1"/>
</dbReference>
<accession>A0A2H3SQX4</accession>
<evidence type="ECO:0000256" key="1">
    <source>
        <dbReference type="ARBA" id="ARBA00006484"/>
    </source>
</evidence>
<evidence type="ECO:0000256" key="2">
    <source>
        <dbReference type="ARBA" id="ARBA00022857"/>
    </source>
</evidence>
<dbReference type="AlphaFoldDB" id="A0A2H3SQX4"/>